<name>A0A9P0CGM5_9CUCU</name>
<dbReference type="FunFam" id="1.50.10.20:FF:000005">
    <property type="entry name" value="Geranylgeranyl transferase type-1 subunit beta"/>
    <property type="match status" value="1"/>
</dbReference>
<evidence type="ECO:0000256" key="15">
    <source>
        <dbReference type="ARBA" id="ARBA00078363"/>
    </source>
</evidence>
<reference evidence="17" key="1">
    <citation type="submission" date="2022-01" db="EMBL/GenBank/DDBJ databases">
        <authorList>
            <person name="King R."/>
        </authorList>
    </citation>
    <scope>NUCLEOTIDE SEQUENCE</scope>
</reference>
<dbReference type="InterPro" id="IPR001330">
    <property type="entry name" value="Prenyltrans"/>
</dbReference>
<evidence type="ECO:0000256" key="6">
    <source>
        <dbReference type="ARBA" id="ARBA00022602"/>
    </source>
</evidence>
<sequence length="341" mass="38160">MEPINIHKFAPELHRKYLSFILNGKMPSSQSTMDTNRSILMYFAVSGLDILGEIENIPKERIKSIIDWIYSLQVVNNEDLVSGFQGSTTLNTLENKNQGSNYKWSHIANTYACLSTLLILGDDLGRVNRQAILDSLKTLQLPDGSFKGAKEGVENDMRFVYCAACICHILDDWSAVKVEAMVEFILNSISYDGGIGQGPDLESHSGSTFCAIATLALSNNLDRLTKAQFVALRRWLLYRFDGGFNGRPNKPIDTCYSFWTGGSLNILDAYEFIHNKNNPQFVLMTQDRHGGFSKWGHVVPDPMHTYLGLAGLSLMGFGGLNEMNCELNITKRTSEHLKNIQ</sequence>
<dbReference type="EC" id="2.5.1.59" evidence="4"/>
<keyword evidence="9" id="KW-0677">Repeat</keyword>
<dbReference type="InterPro" id="IPR045089">
    <property type="entry name" value="PGGT1B-like"/>
</dbReference>
<comment type="cofactor">
    <cofactor evidence="2">
        <name>Zn(2+)</name>
        <dbReference type="ChEBI" id="CHEBI:29105"/>
    </cofactor>
</comment>
<comment type="subunit">
    <text evidence="14">Heterodimer of FNTA and PGGT1B. PGGT1B mediates interaction with substrate peptides.</text>
</comment>
<keyword evidence="6" id="KW-0637">Prenyltransferase</keyword>
<dbReference type="PANTHER" id="PTHR11774:SF4">
    <property type="entry name" value="GERANYLGERANYL TRANSFERASE TYPE-1 SUBUNIT BETA"/>
    <property type="match status" value="1"/>
</dbReference>
<evidence type="ECO:0000256" key="12">
    <source>
        <dbReference type="ARBA" id="ARBA00031713"/>
    </source>
</evidence>
<evidence type="ECO:0000256" key="8">
    <source>
        <dbReference type="ARBA" id="ARBA00022723"/>
    </source>
</evidence>
<accession>A0A9P0CGM5</accession>
<evidence type="ECO:0000256" key="13">
    <source>
        <dbReference type="ARBA" id="ARBA00050428"/>
    </source>
</evidence>
<dbReference type="AlphaFoldDB" id="A0A9P0CGM5"/>
<dbReference type="InterPro" id="IPR041960">
    <property type="entry name" value="GGTase_I_beta"/>
</dbReference>
<comment type="catalytic activity">
    <reaction evidence="13">
        <text>geranylgeranyl diphosphate + L-cysteinyl-[protein] = S-geranylgeranyl-L-cysteinyl-[protein] + diphosphate</text>
        <dbReference type="Rhea" id="RHEA:21240"/>
        <dbReference type="Rhea" id="RHEA-COMP:10131"/>
        <dbReference type="Rhea" id="RHEA-COMP:11537"/>
        <dbReference type="ChEBI" id="CHEBI:29950"/>
        <dbReference type="ChEBI" id="CHEBI:33019"/>
        <dbReference type="ChEBI" id="CHEBI:57533"/>
        <dbReference type="ChEBI" id="CHEBI:86021"/>
        <dbReference type="EC" id="2.5.1.59"/>
    </reaction>
</comment>
<evidence type="ECO:0000256" key="14">
    <source>
        <dbReference type="ARBA" id="ARBA00065714"/>
    </source>
</evidence>
<comment type="cofactor">
    <cofactor evidence="1">
        <name>Mg(2+)</name>
        <dbReference type="ChEBI" id="CHEBI:18420"/>
    </cofactor>
</comment>
<gene>
    <name evidence="17" type="ORF">PSYICH_LOCUS2029</name>
</gene>
<keyword evidence="11" id="KW-0460">Magnesium</keyword>
<evidence type="ECO:0000256" key="3">
    <source>
        <dbReference type="ARBA" id="ARBA00010497"/>
    </source>
</evidence>
<keyword evidence="18" id="KW-1185">Reference proteome</keyword>
<dbReference type="Gene3D" id="1.50.10.20">
    <property type="match status" value="1"/>
</dbReference>
<organism evidence="17 18">
    <name type="scientific">Psylliodes chrysocephalus</name>
    <dbReference type="NCBI Taxonomy" id="3402493"/>
    <lineage>
        <taxon>Eukaryota</taxon>
        <taxon>Metazoa</taxon>
        <taxon>Ecdysozoa</taxon>
        <taxon>Arthropoda</taxon>
        <taxon>Hexapoda</taxon>
        <taxon>Insecta</taxon>
        <taxon>Pterygota</taxon>
        <taxon>Neoptera</taxon>
        <taxon>Endopterygota</taxon>
        <taxon>Coleoptera</taxon>
        <taxon>Polyphaga</taxon>
        <taxon>Cucujiformia</taxon>
        <taxon>Chrysomeloidea</taxon>
        <taxon>Chrysomelidae</taxon>
        <taxon>Galerucinae</taxon>
        <taxon>Alticini</taxon>
        <taxon>Psylliodes</taxon>
    </lineage>
</organism>
<comment type="similarity">
    <text evidence="3">Belongs to the protein prenyltransferase subunit beta family.</text>
</comment>
<dbReference type="GO" id="GO:0046872">
    <property type="term" value="F:metal ion binding"/>
    <property type="evidence" value="ECO:0007669"/>
    <property type="project" value="UniProtKB-KW"/>
</dbReference>
<dbReference type="GO" id="GO:0005953">
    <property type="term" value="C:CAAX-protein geranylgeranyltransferase complex"/>
    <property type="evidence" value="ECO:0007669"/>
    <property type="project" value="InterPro"/>
</dbReference>
<dbReference type="EMBL" id="OV651822">
    <property type="protein sequence ID" value="CAH1100313.1"/>
    <property type="molecule type" value="Genomic_DNA"/>
</dbReference>
<dbReference type="SUPFAM" id="SSF48239">
    <property type="entry name" value="Terpenoid cyclases/Protein prenyltransferases"/>
    <property type="match status" value="1"/>
</dbReference>
<evidence type="ECO:0000256" key="4">
    <source>
        <dbReference type="ARBA" id="ARBA00012700"/>
    </source>
</evidence>
<evidence type="ECO:0000256" key="11">
    <source>
        <dbReference type="ARBA" id="ARBA00022842"/>
    </source>
</evidence>
<dbReference type="OrthoDB" id="24893at2759"/>
<dbReference type="InterPro" id="IPR008930">
    <property type="entry name" value="Terpenoid_cyclase/PrenylTrfase"/>
</dbReference>
<keyword evidence="10" id="KW-0862">Zinc</keyword>
<feature type="domain" description="Prenyltransferase alpha-alpha toroid" evidence="16">
    <location>
        <begin position="12"/>
        <end position="329"/>
    </location>
</feature>
<evidence type="ECO:0000256" key="7">
    <source>
        <dbReference type="ARBA" id="ARBA00022679"/>
    </source>
</evidence>
<dbReference type="GO" id="GO:0004662">
    <property type="term" value="F:CAAX-protein geranylgeranyltransferase activity"/>
    <property type="evidence" value="ECO:0007669"/>
    <property type="project" value="UniProtKB-EC"/>
</dbReference>
<dbReference type="PANTHER" id="PTHR11774">
    <property type="entry name" value="GERANYLGERANYL TRANSFERASE TYPE BETA SUBUNIT"/>
    <property type="match status" value="1"/>
</dbReference>
<proteinExistence type="inferred from homology"/>
<evidence type="ECO:0000256" key="5">
    <source>
        <dbReference type="ARBA" id="ARBA00020603"/>
    </source>
</evidence>
<keyword evidence="7" id="KW-0808">Transferase</keyword>
<evidence type="ECO:0000259" key="16">
    <source>
        <dbReference type="Pfam" id="PF00432"/>
    </source>
</evidence>
<dbReference type="CDD" id="cd02895">
    <property type="entry name" value="GGTase-I"/>
    <property type="match status" value="1"/>
</dbReference>
<evidence type="ECO:0000256" key="9">
    <source>
        <dbReference type="ARBA" id="ARBA00022737"/>
    </source>
</evidence>
<evidence type="ECO:0000313" key="18">
    <source>
        <dbReference type="Proteomes" id="UP001153636"/>
    </source>
</evidence>
<evidence type="ECO:0000313" key="17">
    <source>
        <dbReference type="EMBL" id="CAH1100313.1"/>
    </source>
</evidence>
<dbReference type="Proteomes" id="UP001153636">
    <property type="component" value="Chromosome 10"/>
</dbReference>
<protein>
    <recommendedName>
        <fullName evidence="5">Geranylgeranyl transferase type-1 subunit beta</fullName>
        <ecNumber evidence="4">2.5.1.59</ecNumber>
    </recommendedName>
    <alternativeName>
        <fullName evidence="12">Geranylgeranyl transferase type I subunit beta</fullName>
    </alternativeName>
    <alternativeName>
        <fullName evidence="15">Type I protein geranyl-geranyltransferase subunit beta</fullName>
    </alternativeName>
</protein>
<evidence type="ECO:0000256" key="2">
    <source>
        <dbReference type="ARBA" id="ARBA00001947"/>
    </source>
</evidence>
<evidence type="ECO:0000256" key="10">
    <source>
        <dbReference type="ARBA" id="ARBA00022833"/>
    </source>
</evidence>
<keyword evidence="8" id="KW-0479">Metal-binding</keyword>
<evidence type="ECO:0000256" key="1">
    <source>
        <dbReference type="ARBA" id="ARBA00001946"/>
    </source>
</evidence>
<dbReference type="Pfam" id="PF00432">
    <property type="entry name" value="Prenyltrans"/>
    <property type="match status" value="1"/>
</dbReference>